<dbReference type="RefSeq" id="WP_075442731.1">
    <property type="nucleotide sequence ID" value="NZ_FOQK01000007.1"/>
</dbReference>
<feature type="domain" description="YqgF/RNase H-like" evidence="1">
    <location>
        <begin position="1"/>
        <end position="87"/>
    </location>
</feature>
<dbReference type="InterPro" id="IPR006641">
    <property type="entry name" value="YqgF/RNaseH-like_dom"/>
</dbReference>
<dbReference type="InterPro" id="IPR037027">
    <property type="entry name" value="YqgF/RNaseH-like_dom_sf"/>
</dbReference>
<dbReference type="GO" id="GO:0006139">
    <property type="term" value="P:nucleobase-containing compound metabolic process"/>
    <property type="evidence" value="ECO:0007669"/>
    <property type="project" value="InterPro"/>
</dbReference>
<evidence type="ECO:0000259" key="1">
    <source>
        <dbReference type="SMART" id="SM00732"/>
    </source>
</evidence>
<sequence>MNIAALDPGRDKCGFAVLAGDGTVLLQQVIATAELEQEILMARQRFSFDCLIEGNGTTSQQARERIAAALPDLAVIVVDEYRTTEMARGAYWQAHPPKGWRRLLPVTMQVPPEPVDDFVAVILGHRYLQTREGEKHES</sequence>
<dbReference type="EMBL" id="FOQK01000007">
    <property type="protein sequence ID" value="SFH88093.1"/>
    <property type="molecule type" value="Genomic_DNA"/>
</dbReference>
<proteinExistence type="predicted"/>
<gene>
    <name evidence="2" type="ORF">SAMN04487861_10736</name>
</gene>
<dbReference type="SMART" id="SM00732">
    <property type="entry name" value="YqgFc"/>
    <property type="match status" value="1"/>
</dbReference>
<dbReference type="Gene3D" id="3.30.420.140">
    <property type="entry name" value="YqgF/RNase H-like domain"/>
    <property type="match status" value="1"/>
</dbReference>
<reference evidence="2 3" key="1">
    <citation type="submission" date="2016-10" db="EMBL/GenBank/DDBJ databases">
        <authorList>
            <person name="de Groot N.N."/>
        </authorList>
    </citation>
    <scope>NUCLEOTIDE SEQUENCE [LARGE SCALE GENOMIC DNA]</scope>
    <source>
        <strain evidence="2 3">Z108</strain>
    </source>
</reference>
<dbReference type="OrthoDB" id="5161at2"/>
<dbReference type="Proteomes" id="UP000183639">
    <property type="component" value="Unassembled WGS sequence"/>
</dbReference>
<protein>
    <recommendedName>
        <fullName evidence="1">YqgF/RNase H-like domain-containing protein</fullName>
    </recommendedName>
</protein>
<organism evidence="2 3">
    <name type="scientific">Selenomonas ruminantium</name>
    <dbReference type="NCBI Taxonomy" id="971"/>
    <lineage>
        <taxon>Bacteria</taxon>
        <taxon>Bacillati</taxon>
        <taxon>Bacillota</taxon>
        <taxon>Negativicutes</taxon>
        <taxon>Selenomonadales</taxon>
        <taxon>Selenomonadaceae</taxon>
        <taxon>Selenomonas</taxon>
    </lineage>
</organism>
<name>A0A1I3DN53_SELRU</name>
<accession>A0A1I3DN53</accession>
<dbReference type="SUPFAM" id="SSF53098">
    <property type="entry name" value="Ribonuclease H-like"/>
    <property type="match status" value="1"/>
</dbReference>
<evidence type="ECO:0000313" key="3">
    <source>
        <dbReference type="Proteomes" id="UP000183639"/>
    </source>
</evidence>
<dbReference type="InterPro" id="IPR012337">
    <property type="entry name" value="RNaseH-like_sf"/>
</dbReference>
<evidence type="ECO:0000313" key="2">
    <source>
        <dbReference type="EMBL" id="SFH88093.1"/>
    </source>
</evidence>
<dbReference type="AlphaFoldDB" id="A0A1I3DN53"/>